<accession>A0AAN6SK59</accession>
<evidence type="ECO:0000256" key="1">
    <source>
        <dbReference type="SAM" id="MobiDB-lite"/>
    </source>
</evidence>
<feature type="region of interest" description="Disordered" evidence="1">
    <location>
        <begin position="74"/>
        <end position="105"/>
    </location>
</feature>
<dbReference type="EMBL" id="MU859067">
    <property type="protein sequence ID" value="KAK3956313.1"/>
    <property type="molecule type" value="Genomic_DNA"/>
</dbReference>
<organism evidence="2 3">
    <name type="scientific">Pseudoneurospora amorphoporcata</name>
    <dbReference type="NCBI Taxonomy" id="241081"/>
    <lineage>
        <taxon>Eukaryota</taxon>
        <taxon>Fungi</taxon>
        <taxon>Dikarya</taxon>
        <taxon>Ascomycota</taxon>
        <taxon>Pezizomycotina</taxon>
        <taxon>Sordariomycetes</taxon>
        <taxon>Sordariomycetidae</taxon>
        <taxon>Sordariales</taxon>
        <taxon>Sordariaceae</taxon>
        <taxon>Pseudoneurospora</taxon>
    </lineage>
</organism>
<evidence type="ECO:0000313" key="2">
    <source>
        <dbReference type="EMBL" id="KAK3956313.1"/>
    </source>
</evidence>
<sequence>MQYSTRNLAACLLAIYAQETFARLQDIPAQSSSVEVGVSSEASAIPIATSAIGFSVAPDTTIASEVLVSSSSESIATSPASDPAASGLRPLPGLQTEEAGPLAPLPGLASDIPPVAVPTAIAGGAAVVDKTMGVTSEAATPAETSVSLKPLPGHASSAVDEAASLARLVTTTSELIPLSPETSTTAEASVVSLVQSTTEVTSAATSTLELSSLISSSTAVAEASAFPSSVALETTATEAGTTETAAADAPSTDATSGFLTSVLAESSTSPSSAAAKTTRAAIASRPSGFFPITNATAPGASGVAGGKPHGTGTARQSLVTGISSTSGTGGIRFGNSAQTSGLSSAMTTSRGGSGSLTTLTTVSDGITQTLVTAIAAQTSGIARNASTTATTGSDSGAGRPMDMVGGALVAGVAGMLGMFLV</sequence>
<evidence type="ECO:0000313" key="3">
    <source>
        <dbReference type="Proteomes" id="UP001303222"/>
    </source>
</evidence>
<gene>
    <name evidence="2" type="ORF">QBC32DRAFT_390864</name>
</gene>
<name>A0AAN6SK59_9PEZI</name>
<comment type="caution">
    <text evidence="2">The sequence shown here is derived from an EMBL/GenBank/DDBJ whole genome shotgun (WGS) entry which is preliminary data.</text>
</comment>
<protein>
    <submittedName>
        <fullName evidence="2">Uncharacterized protein</fullName>
    </submittedName>
</protein>
<dbReference type="AlphaFoldDB" id="A0AAN6SK59"/>
<reference evidence="2" key="2">
    <citation type="submission" date="2023-06" db="EMBL/GenBank/DDBJ databases">
        <authorList>
            <consortium name="Lawrence Berkeley National Laboratory"/>
            <person name="Mondo S.J."/>
            <person name="Hensen N."/>
            <person name="Bonometti L."/>
            <person name="Westerberg I."/>
            <person name="Brannstrom I.O."/>
            <person name="Guillou S."/>
            <person name="Cros-Aarteil S."/>
            <person name="Calhoun S."/>
            <person name="Haridas S."/>
            <person name="Kuo A."/>
            <person name="Pangilinan J."/>
            <person name="Riley R."/>
            <person name="Labutti K."/>
            <person name="Andreopoulos B."/>
            <person name="Lipzen A."/>
            <person name="Chen C."/>
            <person name="Yanf M."/>
            <person name="Daum C."/>
            <person name="Ng V."/>
            <person name="Clum A."/>
            <person name="Steindorff A."/>
            <person name="Ohm R."/>
            <person name="Martin F."/>
            <person name="Silar P."/>
            <person name="Natvig D."/>
            <person name="Lalanne C."/>
            <person name="Gautier V."/>
            <person name="Ament-Velasquez S.L."/>
            <person name="Kruys A."/>
            <person name="Hutchinson M.I."/>
            <person name="Powell A.J."/>
            <person name="Barry K."/>
            <person name="Miller A.N."/>
            <person name="Grigoriev I.V."/>
            <person name="Debuchy R."/>
            <person name="Gladieux P."/>
            <person name="Thoren M.H."/>
            <person name="Johannesson H."/>
        </authorList>
    </citation>
    <scope>NUCLEOTIDE SEQUENCE</scope>
    <source>
        <strain evidence="2">CBS 626.80</strain>
    </source>
</reference>
<proteinExistence type="predicted"/>
<dbReference type="Proteomes" id="UP001303222">
    <property type="component" value="Unassembled WGS sequence"/>
</dbReference>
<feature type="region of interest" description="Disordered" evidence="1">
    <location>
        <begin position="329"/>
        <end position="353"/>
    </location>
</feature>
<reference evidence="2" key="1">
    <citation type="journal article" date="2023" name="Mol. Phylogenet. Evol.">
        <title>Genome-scale phylogeny and comparative genomics of the fungal order Sordariales.</title>
        <authorList>
            <person name="Hensen N."/>
            <person name="Bonometti L."/>
            <person name="Westerberg I."/>
            <person name="Brannstrom I.O."/>
            <person name="Guillou S."/>
            <person name="Cros-Aarteil S."/>
            <person name="Calhoun S."/>
            <person name="Haridas S."/>
            <person name="Kuo A."/>
            <person name="Mondo S."/>
            <person name="Pangilinan J."/>
            <person name="Riley R."/>
            <person name="LaButti K."/>
            <person name="Andreopoulos B."/>
            <person name="Lipzen A."/>
            <person name="Chen C."/>
            <person name="Yan M."/>
            <person name="Daum C."/>
            <person name="Ng V."/>
            <person name="Clum A."/>
            <person name="Steindorff A."/>
            <person name="Ohm R.A."/>
            <person name="Martin F."/>
            <person name="Silar P."/>
            <person name="Natvig D.O."/>
            <person name="Lalanne C."/>
            <person name="Gautier V."/>
            <person name="Ament-Velasquez S.L."/>
            <person name="Kruys A."/>
            <person name="Hutchinson M.I."/>
            <person name="Powell A.J."/>
            <person name="Barry K."/>
            <person name="Miller A.N."/>
            <person name="Grigoriev I.V."/>
            <person name="Debuchy R."/>
            <person name="Gladieux P."/>
            <person name="Hiltunen Thoren M."/>
            <person name="Johannesson H."/>
        </authorList>
    </citation>
    <scope>NUCLEOTIDE SEQUENCE</scope>
    <source>
        <strain evidence="2">CBS 626.80</strain>
    </source>
</reference>
<keyword evidence="3" id="KW-1185">Reference proteome</keyword>
<feature type="compositionally biased region" description="Polar residues" evidence="1">
    <location>
        <begin position="335"/>
        <end position="346"/>
    </location>
</feature>